<comment type="catalytic activity">
    <reaction evidence="7 9">
        <text>N-(5-phospho-beta-D-ribosyl)anthranilate + diphosphate = 5-phospho-alpha-D-ribose 1-diphosphate + anthranilate</text>
        <dbReference type="Rhea" id="RHEA:11768"/>
        <dbReference type="ChEBI" id="CHEBI:16567"/>
        <dbReference type="ChEBI" id="CHEBI:18277"/>
        <dbReference type="ChEBI" id="CHEBI:33019"/>
        <dbReference type="ChEBI" id="CHEBI:58017"/>
        <dbReference type="EC" id="2.4.2.18"/>
    </reaction>
</comment>
<feature type="binding site" evidence="9">
    <location>
        <position position="254"/>
    </location>
    <ligand>
        <name>Mg(2+)</name>
        <dbReference type="ChEBI" id="CHEBI:18420"/>
        <label>2</label>
    </ligand>
</feature>
<evidence type="ECO:0000256" key="7">
    <source>
        <dbReference type="ARBA" id="ARBA00052328"/>
    </source>
</evidence>
<evidence type="ECO:0000256" key="4">
    <source>
        <dbReference type="ARBA" id="ARBA00022679"/>
    </source>
</evidence>
<keyword evidence="9" id="KW-0479">Metal-binding</keyword>
<sequence>MLSPSPSPECFAPGFFSAPMPTSAIASPSWSQILEMLLEGQNLPEVEATALMEAWLAEQLTPVQTGAFLAALRAKGVTGSELSGMAQVLRGACPLPCPLPGIPMVDTCGTGGDGADTFNISTAVAFTAAACGANVAKHGNRSASGKVGSADVLEGLGLQLKAPLVSVVEALAEVRVTFLFAPAWHPALVNLAPLRRSLGVRTVFNLLGPLVNPLQPNAQVLGVAKAELLNPMAEALQRLGLQRAVVVHGAGGLDEASLEGVNAMRLLEDGHVRQASIDSAELGLTRAPLQALQGGDLATNQAILSAVLQGGGTAPQRDVVALNTALVLWAAGLQDDLRAGVSAAKTCLQEGLPWQRLEGLRMALDHQIGE</sequence>
<dbReference type="GO" id="GO:0000162">
    <property type="term" value="P:L-tryptophan biosynthetic process"/>
    <property type="evidence" value="ECO:0007669"/>
    <property type="project" value="UniProtKB-UniRule"/>
</dbReference>
<gene>
    <name evidence="9" type="primary">trpD</name>
    <name evidence="12" type="ordered locus">P9303_15761</name>
</gene>
<feature type="binding site" evidence="9">
    <location>
        <position position="255"/>
    </location>
    <ligand>
        <name>Mg(2+)</name>
        <dbReference type="ChEBI" id="CHEBI:18420"/>
        <label>1</label>
    </ligand>
</feature>
<feature type="binding site" evidence="9">
    <location>
        <position position="195"/>
    </location>
    <ligand>
        <name>anthranilate</name>
        <dbReference type="ChEBI" id="CHEBI:16567"/>
        <label>2</label>
    </ligand>
</feature>
<feature type="domain" description="Glycosyl transferase family 3 N-terminal" evidence="11">
    <location>
        <begin position="32"/>
        <end position="91"/>
    </location>
</feature>
<evidence type="ECO:0000313" key="12">
    <source>
        <dbReference type="EMBL" id="ABM78320.1"/>
    </source>
</evidence>
<dbReference type="Gene3D" id="3.40.1030.10">
    <property type="entry name" value="Nucleoside phosphorylase/phosphoribosyltransferase catalytic domain"/>
    <property type="match status" value="1"/>
</dbReference>
<dbReference type="GO" id="GO:0004048">
    <property type="term" value="F:anthranilate phosphoribosyltransferase activity"/>
    <property type="evidence" value="ECO:0007669"/>
    <property type="project" value="UniProtKB-UniRule"/>
</dbReference>
<feature type="binding site" evidence="9">
    <location>
        <position position="117"/>
    </location>
    <ligand>
        <name>5-phospho-alpha-D-ribose 1-diphosphate</name>
        <dbReference type="ChEBI" id="CHEBI:58017"/>
    </ligand>
</feature>
<dbReference type="SUPFAM" id="SSF47648">
    <property type="entry name" value="Nucleoside phosphorylase/phosphoribosyltransferase N-terminal domain"/>
    <property type="match status" value="1"/>
</dbReference>
<dbReference type="InterPro" id="IPR000312">
    <property type="entry name" value="Glycosyl_Trfase_fam3"/>
</dbReference>
<accession>A2CA10</accession>
<evidence type="ECO:0000256" key="5">
    <source>
        <dbReference type="ARBA" id="ARBA00022822"/>
    </source>
</evidence>
<dbReference type="InterPro" id="IPR036320">
    <property type="entry name" value="Glycosyl_Trfase_fam3_N_dom_sf"/>
</dbReference>
<evidence type="ECO:0000256" key="8">
    <source>
        <dbReference type="ARBA" id="ARBA00061188"/>
    </source>
</evidence>
<comment type="caution">
    <text evidence="9">Lacks conserved residue(s) required for the propagation of feature annotation.</text>
</comment>
<evidence type="ECO:0000256" key="9">
    <source>
        <dbReference type="HAMAP-Rule" id="MF_00211"/>
    </source>
</evidence>
<dbReference type="SUPFAM" id="SSF52418">
    <property type="entry name" value="Nucleoside phosphorylase/phosphoribosyltransferase catalytic domain"/>
    <property type="match status" value="1"/>
</dbReference>
<dbReference type="Gene3D" id="1.20.970.10">
    <property type="entry name" value="Transferase, Pyrimidine Nucleoside Phosphorylase, Chain C"/>
    <property type="match status" value="1"/>
</dbReference>
<comment type="subunit">
    <text evidence="9">Homodimer.</text>
</comment>
<dbReference type="UniPathway" id="UPA00035">
    <property type="reaction ID" value="UER00041"/>
</dbReference>
<comment type="similarity">
    <text evidence="8">In the C-terminal section; belongs to the anthranilate phosphoribosyltransferase family.</text>
</comment>
<proteinExistence type="inferred from homology"/>
<evidence type="ECO:0000256" key="2">
    <source>
        <dbReference type="ARBA" id="ARBA00022605"/>
    </source>
</evidence>
<keyword evidence="3 9" id="KW-0328">Glycosyltransferase</keyword>
<dbReference type="PANTHER" id="PTHR43285">
    <property type="entry name" value="ANTHRANILATE PHOSPHORIBOSYLTRANSFERASE"/>
    <property type="match status" value="1"/>
</dbReference>
<dbReference type="EMBL" id="CP000554">
    <property type="protein sequence ID" value="ABM78320.1"/>
    <property type="molecule type" value="Genomic_DNA"/>
</dbReference>
<comment type="pathway">
    <text evidence="1 9">Amino-acid biosynthesis; L-tryptophan biosynthesis; L-tryptophan from chorismate: step 2/5.</text>
</comment>
<dbReference type="KEGG" id="pmf:P9303_15761"/>
<dbReference type="HAMAP" id="MF_00211">
    <property type="entry name" value="TrpD"/>
    <property type="match status" value="1"/>
</dbReference>
<organism evidence="12 13">
    <name type="scientific">Prochlorococcus marinus (strain MIT 9303)</name>
    <dbReference type="NCBI Taxonomy" id="59922"/>
    <lineage>
        <taxon>Bacteria</taxon>
        <taxon>Bacillati</taxon>
        <taxon>Cyanobacteriota</taxon>
        <taxon>Cyanophyceae</taxon>
        <taxon>Synechococcales</taxon>
        <taxon>Prochlorococcaceae</taxon>
        <taxon>Prochlorococcus</taxon>
    </lineage>
</organism>
<feature type="binding site" evidence="9">
    <location>
        <begin position="137"/>
        <end position="145"/>
    </location>
    <ligand>
        <name>5-phospho-alpha-D-ribose 1-diphosphate</name>
        <dbReference type="ChEBI" id="CHEBI:58017"/>
    </ligand>
</feature>
<dbReference type="InterPro" id="IPR017459">
    <property type="entry name" value="Glycosyl_Trfase_fam3_N_dom"/>
</dbReference>
<keyword evidence="4 9" id="KW-0808">Transferase</keyword>
<feature type="binding site" evidence="9">
    <location>
        <begin position="112"/>
        <end position="113"/>
    </location>
    <ligand>
        <name>5-phospho-alpha-D-ribose 1-diphosphate</name>
        <dbReference type="ChEBI" id="CHEBI:58017"/>
    </ligand>
</feature>
<evidence type="ECO:0000259" key="10">
    <source>
        <dbReference type="Pfam" id="PF00591"/>
    </source>
</evidence>
<comment type="similarity">
    <text evidence="9">Belongs to the anthranilate phosphoribosyltransferase family.</text>
</comment>
<dbReference type="GO" id="GO:0005829">
    <property type="term" value="C:cytosol"/>
    <property type="evidence" value="ECO:0007669"/>
    <property type="project" value="TreeGrafter"/>
</dbReference>
<evidence type="ECO:0000256" key="1">
    <source>
        <dbReference type="ARBA" id="ARBA00004907"/>
    </source>
</evidence>
<feature type="binding site" evidence="9">
    <location>
        <position position="140"/>
    </location>
    <ligand>
        <name>anthranilate</name>
        <dbReference type="ChEBI" id="CHEBI:16567"/>
        <label>1</label>
    </ligand>
</feature>
<dbReference type="PANTHER" id="PTHR43285:SF2">
    <property type="entry name" value="ANTHRANILATE PHOSPHORIBOSYLTRANSFERASE"/>
    <property type="match status" value="1"/>
</dbReference>
<dbReference type="EC" id="2.4.2.18" evidence="9"/>
<name>A2CA10_PROM3</name>
<comment type="function">
    <text evidence="9">Catalyzes the transfer of the phosphoribosyl group of 5-phosphorylribose-1-pyrophosphate (PRPP) to anthranilate to yield N-(5'-phosphoribosyl)-anthranilate (PRA).</text>
</comment>
<dbReference type="GO" id="GO:0000287">
    <property type="term" value="F:magnesium ion binding"/>
    <property type="evidence" value="ECO:0007669"/>
    <property type="project" value="UniProtKB-UniRule"/>
</dbReference>
<comment type="cofactor">
    <cofactor evidence="9">
        <name>Mg(2+)</name>
        <dbReference type="ChEBI" id="CHEBI:18420"/>
    </cofactor>
    <text evidence="9">Binds 2 magnesium ions per monomer.</text>
</comment>
<feature type="domain" description="Glycosyl transferase family 3" evidence="10">
    <location>
        <begin position="103"/>
        <end position="351"/>
    </location>
</feature>
<dbReference type="InterPro" id="IPR005940">
    <property type="entry name" value="Anthranilate_Pribosyl_Tfrase"/>
</dbReference>
<feature type="binding site" evidence="9">
    <location>
        <position position="109"/>
    </location>
    <ligand>
        <name>5-phospho-alpha-D-ribose 1-diphosphate</name>
        <dbReference type="ChEBI" id="CHEBI:58017"/>
    </ligand>
</feature>
<evidence type="ECO:0000259" key="11">
    <source>
        <dbReference type="Pfam" id="PF02885"/>
    </source>
</evidence>
<dbReference type="Pfam" id="PF00591">
    <property type="entry name" value="Glycos_transf_3"/>
    <property type="match status" value="1"/>
</dbReference>
<dbReference type="AlphaFoldDB" id="A2CA10"/>
<dbReference type="STRING" id="59922.P9303_15761"/>
<reference evidence="12 13" key="1">
    <citation type="journal article" date="2007" name="PLoS Genet.">
        <title>Patterns and implications of gene gain and loss in the evolution of Prochlorococcus.</title>
        <authorList>
            <person name="Kettler G.C."/>
            <person name="Martiny A.C."/>
            <person name="Huang K."/>
            <person name="Zucker J."/>
            <person name="Coleman M.L."/>
            <person name="Rodrigue S."/>
            <person name="Chen F."/>
            <person name="Lapidus A."/>
            <person name="Ferriera S."/>
            <person name="Johnson J."/>
            <person name="Steglich C."/>
            <person name="Church G.M."/>
            <person name="Richardson P."/>
            <person name="Chisholm S.W."/>
        </authorList>
    </citation>
    <scope>NUCLEOTIDE SEQUENCE [LARGE SCALE GENOMIC DNA]</scope>
    <source>
        <strain evidence="12 13">MIT 9303</strain>
    </source>
</reference>
<feature type="binding site" evidence="9">
    <location>
        <begin position="119"/>
        <end position="122"/>
    </location>
    <ligand>
        <name>5-phospho-alpha-D-ribose 1-diphosphate</name>
        <dbReference type="ChEBI" id="CHEBI:58017"/>
    </ligand>
</feature>
<feature type="binding site" evidence="9">
    <location>
        <position position="121"/>
    </location>
    <ligand>
        <name>Mg(2+)</name>
        <dbReference type="ChEBI" id="CHEBI:18420"/>
        <label>1</label>
    </ligand>
</feature>
<dbReference type="NCBIfam" id="TIGR01245">
    <property type="entry name" value="trpD"/>
    <property type="match status" value="1"/>
</dbReference>
<evidence type="ECO:0000256" key="6">
    <source>
        <dbReference type="ARBA" id="ARBA00023141"/>
    </source>
</evidence>
<evidence type="ECO:0000313" key="13">
    <source>
        <dbReference type="Proteomes" id="UP000002274"/>
    </source>
</evidence>
<evidence type="ECO:0000256" key="3">
    <source>
        <dbReference type="ARBA" id="ARBA00022676"/>
    </source>
</evidence>
<feature type="binding site" evidence="9">
    <location>
        <position position="255"/>
    </location>
    <ligand>
        <name>Mg(2+)</name>
        <dbReference type="ChEBI" id="CHEBI:18420"/>
        <label>2</label>
    </ligand>
</feature>
<dbReference type="Proteomes" id="UP000002274">
    <property type="component" value="Chromosome"/>
</dbReference>
<keyword evidence="2 9" id="KW-0028">Amino-acid biosynthesis</keyword>
<keyword evidence="5 9" id="KW-0822">Tryptophan biosynthesis</keyword>
<dbReference type="InterPro" id="IPR035902">
    <property type="entry name" value="Nuc_phospho_transferase"/>
</dbReference>
<dbReference type="FunFam" id="3.40.1030.10:FF:000002">
    <property type="entry name" value="Anthranilate phosphoribosyltransferase"/>
    <property type="match status" value="1"/>
</dbReference>
<feature type="binding site" evidence="9">
    <location>
        <position position="109"/>
    </location>
    <ligand>
        <name>anthranilate</name>
        <dbReference type="ChEBI" id="CHEBI:16567"/>
        <label>1</label>
    </ligand>
</feature>
<dbReference type="Pfam" id="PF02885">
    <property type="entry name" value="Glycos_trans_3N"/>
    <property type="match status" value="1"/>
</dbReference>
<feature type="binding site" evidence="9">
    <location>
        <position position="149"/>
    </location>
    <ligand>
        <name>5-phospho-alpha-D-ribose 1-diphosphate</name>
        <dbReference type="ChEBI" id="CHEBI:58017"/>
    </ligand>
</feature>
<keyword evidence="9" id="KW-0460">Magnesium</keyword>
<keyword evidence="6 9" id="KW-0057">Aromatic amino acid biosynthesis</keyword>
<protein>
    <recommendedName>
        <fullName evidence="9">Anthranilate phosphoribosyltransferase</fullName>
        <ecNumber evidence="9">2.4.2.18</ecNumber>
    </recommendedName>
</protein>
<dbReference type="HOGENOM" id="CLU_034315_2_1_3"/>